<accession>A0A499VNQ7</accession>
<protein>
    <submittedName>
        <fullName evidence="2">Uncharacterized protein</fullName>
    </submittedName>
</protein>
<dbReference type="AlphaFoldDB" id="A0A499VNQ7"/>
<organism evidence="2">
    <name type="scientific">Streptomyces avermitilis</name>
    <dbReference type="NCBI Taxonomy" id="33903"/>
    <lineage>
        <taxon>Bacteria</taxon>
        <taxon>Bacillati</taxon>
        <taxon>Actinomycetota</taxon>
        <taxon>Actinomycetes</taxon>
        <taxon>Kitasatosporales</taxon>
        <taxon>Streptomycetaceae</taxon>
        <taxon>Streptomyces</taxon>
    </lineage>
</organism>
<reference evidence="2" key="1">
    <citation type="submission" date="2019-04" db="EMBL/GenBank/DDBJ databases">
        <title>Draft genome sequences of Streptomyces avermitilis MC3.</title>
        <authorList>
            <person name="Komaki H."/>
            <person name="Tamura T."/>
            <person name="Hosoyama A."/>
        </authorList>
    </citation>
    <scope>NUCLEOTIDE SEQUENCE</scope>
    <source>
        <strain evidence="2">MC3</strain>
    </source>
</reference>
<name>A0A499VNQ7_STRAX</name>
<feature type="region of interest" description="Disordered" evidence="1">
    <location>
        <begin position="60"/>
        <end position="89"/>
    </location>
</feature>
<evidence type="ECO:0000256" key="1">
    <source>
        <dbReference type="SAM" id="MobiDB-lite"/>
    </source>
</evidence>
<gene>
    <name evidence="2" type="ORF">SAVMC3_22950</name>
</gene>
<evidence type="ECO:0000313" key="2">
    <source>
        <dbReference type="EMBL" id="BBJ49666.1"/>
    </source>
</evidence>
<feature type="compositionally biased region" description="Basic and acidic residues" evidence="1">
    <location>
        <begin position="60"/>
        <end position="74"/>
    </location>
</feature>
<dbReference type="EMBL" id="AP019621">
    <property type="protein sequence ID" value="BBJ49666.1"/>
    <property type="molecule type" value="Genomic_DNA"/>
</dbReference>
<proteinExistence type="predicted"/>
<sequence>MFQSEGPQAAQHLVRGSGQDVALDGVAVGVAYAARLQDQVQDARLCAQQGHGAFREVRRAHRSDMDHVHPDLRGSVRCAGRGPDRSLTH</sequence>